<dbReference type="Proteomes" id="UP001168877">
    <property type="component" value="Unassembled WGS sequence"/>
</dbReference>
<dbReference type="EMBL" id="JAUESC010000004">
    <property type="protein sequence ID" value="KAK0595123.1"/>
    <property type="molecule type" value="Genomic_DNA"/>
</dbReference>
<gene>
    <name evidence="2" type="ORF">LWI29_003789</name>
</gene>
<accession>A0AA39VXP6</accession>
<name>A0AA39VXP6_ACESA</name>
<proteinExistence type="predicted"/>
<feature type="compositionally biased region" description="Basic and acidic residues" evidence="1">
    <location>
        <begin position="18"/>
        <end position="29"/>
    </location>
</feature>
<dbReference type="AlphaFoldDB" id="A0AA39VXP6"/>
<feature type="compositionally biased region" description="Polar residues" evidence="1">
    <location>
        <begin position="88"/>
        <end position="98"/>
    </location>
</feature>
<feature type="region of interest" description="Disordered" evidence="1">
    <location>
        <begin position="1"/>
        <end position="56"/>
    </location>
</feature>
<organism evidence="2 3">
    <name type="scientific">Acer saccharum</name>
    <name type="common">Sugar maple</name>
    <dbReference type="NCBI Taxonomy" id="4024"/>
    <lineage>
        <taxon>Eukaryota</taxon>
        <taxon>Viridiplantae</taxon>
        <taxon>Streptophyta</taxon>
        <taxon>Embryophyta</taxon>
        <taxon>Tracheophyta</taxon>
        <taxon>Spermatophyta</taxon>
        <taxon>Magnoliopsida</taxon>
        <taxon>eudicotyledons</taxon>
        <taxon>Gunneridae</taxon>
        <taxon>Pentapetalae</taxon>
        <taxon>rosids</taxon>
        <taxon>malvids</taxon>
        <taxon>Sapindales</taxon>
        <taxon>Sapindaceae</taxon>
        <taxon>Hippocastanoideae</taxon>
        <taxon>Acereae</taxon>
        <taxon>Acer</taxon>
    </lineage>
</organism>
<keyword evidence="3" id="KW-1185">Reference proteome</keyword>
<evidence type="ECO:0000256" key="1">
    <source>
        <dbReference type="SAM" id="MobiDB-lite"/>
    </source>
</evidence>
<protein>
    <submittedName>
        <fullName evidence="2">Uncharacterized protein</fullName>
    </submittedName>
</protein>
<feature type="region of interest" description="Disordered" evidence="1">
    <location>
        <begin position="75"/>
        <end position="98"/>
    </location>
</feature>
<sequence length="98" mass="11193">MEEIESRGQDWAADGEEDGRRRPSDAVEKEVEETGVQSIIRQKKSKSARHVSTERRRFAPASVTRDVMLTSQRLQAAAGSHDPRQSDPTRFQTRLTWL</sequence>
<reference evidence="2" key="2">
    <citation type="submission" date="2023-06" db="EMBL/GenBank/DDBJ databases">
        <authorList>
            <person name="Swenson N.G."/>
            <person name="Wegrzyn J.L."/>
            <person name="Mcevoy S.L."/>
        </authorList>
    </citation>
    <scope>NUCLEOTIDE SEQUENCE</scope>
    <source>
        <strain evidence="2">NS2018</strain>
        <tissue evidence="2">Leaf</tissue>
    </source>
</reference>
<evidence type="ECO:0000313" key="3">
    <source>
        <dbReference type="Proteomes" id="UP001168877"/>
    </source>
</evidence>
<comment type="caution">
    <text evidence="2">The sequence shown here is derived from an EMBL/GenBank/DDBJ whole genome shotgun (WGS) entry which is preliminary data.</text>
</comment>
<reference evidence="2" key="1">
    <citation type="journal article" date="2022" name="Plant J.">
        <title>Strategies of tolerance reflected in two North American maple genomes.</title>
        <authorList>
            <person name="McEvoy S.L."/>
            <person name="Sezen U.U."/>
            <person name="Trouern-Trend A."/>
            <person name="McMahon S.M."/>
            <person name="Schaberg P.G."/>
            <person name="Yang J."/>
            <person name="Wegrzyn J.L."/>
            <person name="Swenson N.G."/>
        </authorList>
    </citation>
    <scope>NUCLEOTIDE SEQUENCE</scope>
    <source>
        <strain evidence="2">NS2018</strain>
    </source>
</reference>
<evidence type="ECO:0000313" key="2">
    <source>
        <dbReference type="EMBL" id="KAK0595123.1"/>
    </source>
</evidence>